<comment type="caution">
    <text evidence="7">The sequence shown here is derived from an EMBL/GenBank/DDBJ whole genome shotgun (WGS) entry which is preliminary data.</text>
</comment>
<dbReference type="PANTHER" id="PTHR43214">
    <property type="entry name" value="TWO-COMPONENT RESPONSE REGULATOR"/>
    <property type="match status" value="1"/>
</dbReference>
<reference evidence="8 9" key="2">
    <citation type="submission" date="2017-05" db="EMBL/GenBank/DDBJ databases">
        <title>Complete and WGS of Bordetella genogroups.</title>
        <authorList>
            <person name="Spilker T."/>
            <person name="Lipuma J."/>
        </authorList>
    </citation>
    <scope>NUCLEOTIDE SEQUENCE [LARGE SCALE GENOMIC DNA]</scope>
    <source>
        <strain evidence="8 9">AU9795</strain>
    </source>
</reference>
<keyword evidence="2" id="KW-0238">DNA-binding</keyword>
<dbReference type="SMART" id="SM00421">
    <property type="entry name" value="HTH_LUXR"/>
    <property type="match status" value="1"/>
</dbReference>
<dbReference type="CDD" id="cd06170">
    <property type="entry name" value="LuxR_C_like"/>
    <property type="match status" value="1"/>
</dbReference>
<sequence length="220" mass="23328">MSTVLIEDYALLRVAIQHVLHEAGLDAGLVAGDSSQLQALRDSGVHPIELLLFGGGAQSARNVPALNEAIGLLAPRRVLVLYAEFDAALMAAAIRAGVAGYVSKSLNPAALTAAVRLVLAGGECYPMPIRGTPARRQASTPEAPTRLTQRQEEILRLMVRGKTMREISREVGTSVATVKSHARTLYWKLNARNQAAAAFTAVNLGLVPGLEEDEDEAGSP</sequence>
<keyword evidence="1" id="KW-0805">Transcription regulation</keyword>
<dbReference type="InterPro" id="IPR000792">
    <property type="entry name" value="Tscrpt_reg_LuxR_C"/>
</dbReference>
<evidence type="ECO:0000259" key="5">
    <source>
        <dbReference type="PROSITE" id="PS50043"/>
    </source>
</evidence>
<evidence type="ECO:0000313" key="8">
    <source>
        <dbReference type="EMBL" id="OZI57063.1"/>
    </source>
</evidence>
<name>A0A261S6H9_9BORD</name>
<dbReference type="GO" id="GO:0006355">
    <property type="term" value="P:regulation of DNA-templated transcription"/>
    <property type="evidence" value="ECO:0007669"/>
    <property type="project" value="InterPro"/>
</dbReference>
<evidence type="ECO:0000256" key="1">
    <source>
        <dbReference type="ARBA" id="ARBA00023015"/>
    </source>
</evidence>
<organism evidence="7 10">
    <name type="scientific">Bordetella genomosp. 1</name>
    <dbReference type="NCBI Taxonomy" id="1395607"/>
    <lineage>
        <taxon>Bacteria</taxon>
        <taxon>Pseudomonadati</taxon>
        <taxon>Pseudomonadota</taxon>
        <taxon>Betaproteobacteria</taxon>
        <taxon>Burkholderiales</taxon>
        <taxon>Alcaligenaceae</taxon>
        <taxon>Bordetella</taxon>
    </lineage>
</organism>
<dbReference type="RefSeq" id="WP_094827954.1">
    <property type="nucleotide sequence ID" value="NZ_NEVL01000004.1"/>
</dbReference>
<reference evidence="7 10" key="1">
    <citation type="submission" date="2017-05" db="EMBL/GenBank/DDBJ databases">
        <title>Complete and WGS of Bordetella genogroups.</title>
        <authorList>
            <person name="Spilker T."/>
            <person name="LiPuma J."/>
        </authorList>
    </citation>
    <scope>NUCLEOTIDE SEQUENCE [LARGE SCALE GENOMIC DNA]</scope>
    <source>
        <strain evidence="7 10">AU17610</strain>
    </source>
</reference>
<dbReference type="OrthoDB" id="8967153at2"/>
<dbReference type="Gene3D" id="3.40.50.2300">
    <property type="match status" value="1"/>
</dbReference>
<dbReference type="InterPro" id="IPR001789">
    <property type="entry name" value="Sig_transdc_resp-reg_receiver"/>
</dbReference>
<proteinExistence type="predicted"/>
<dbReference type="GO" id="GO:0003677">
    <property type="term" value="F:DNA binding"/>
    <property type="evidence" value="ECO:0007669"/>
    <property type="project" value="UniProtKB-KW"/>
</dbReference>
<dbReference type="GO" id="GO:0000160">
    <property type="term" value="P:phosphorelay signal transduction system"/>
    <property type="evidence" value="ECO:0007669"/>
    <property type="project" value="InterPro"/>
</dbReference>
<dbReference type="Proteomes" id="UP000216354">
    <property type="component" value="Unassembled WGS sequence"/>
</dbReference>
<dbReference type="PRINTS" id="PR00038">
    <property type="entry name" value="HTHLUXR"/>
</dbReference>
<evidence type="ECO:0000256" key="2">
    <source>
        <dbReference type="ARBA" id="ARBA00023125"/>
    </source>
</evidence>
<dbReference type="EMBL" id="NEVR01000006">
    <property type="protein sequence ID" value="OZI57063.1"/>
    <property type="molecule type" value="Genomic_DNA"/>
</dbReference>
<dbReference type="InterPro" id="IPR016032">
    <property type="entry name" value="Sig_transdc_resp-reg_C-effctor"/>
</dbReference>
<accession>A0A261S6H9</accession>
<dbReference type="AlphaFoldDB" id="A0A261S6H9"/>
<keyword evidence="9" id="KW-1185">Reference proteome</keyword>
<dbReference type="SUPFAM" id="SSF46894">
    <property type="entry name" value="C-terminal effector domain of the bipartite response regulators"/>
    <property type="match status" value="1"/>
</dbReference>
<protein>
    <submittedName>
        <fullName evidence="7">Helix-turn-helix transcriptional regulator</fullName>
    </submittedName>
</protein>
<dbReference type="SUPFAM" id="SSF52172">
    <property type="entry name" value="CheY-like"/>
    <property type="match status" value="1"/>
</dbReference>
<dbReference type="PROSITE" id="PS50043">
    <property type="entry name" value="HTH_LUXR_2"/>
    <property type="match status" value="1"/>
</dbReference>
<evidence type="ECO:0000256" key="4">
    <source>
        <dbReference type="PROSITE-ProRule" id="PRU00169"/>
    </source>
</evidence>
<gene>
    <name evidence="8" type="ORF">CAL27_22665</name>
    <name evidence="7" type="ORF">CEG14_18990</name>
</gene>
<feature type="domain" description="Response regulatory" evidence="6">
    <location>
        <begin position="2"/>
        <end position="119"/>
    </location>
</feature>
<evidence type="ECO:0000313" key="7">
    <source>
        <dbReference type="EMBL" id="OZI32959.1"/>
    </source>
</evidence>
<dbReference type="EMBL" id="NEVL01000004">
    <property type="protein sequence ID" value="OZI32959.1"/>
    <property type="molecule type" value="Genomic_DNA"/>
</dbReference>
<dbReference type="Proteomes" id="UP000217005">
    <property type="component" value="Unassembled WGS sequence"/>
</dbReference>
<evidence type="ECO:0000259" key="6">
    <source>
        <dbReference type="PROSITE" id="PS50110"/>
    </source>
</evidence>
<dbReference type="InterPro" id="IPR011006">
    <property type="entry name" value="CheY-like_superfamily"/>
</dbReference>
<evidence type="ECO:0000313" key="9">
    <source>
        <dbReference type="Proteomes" id="UP000216354"/>
    </source>
</evidence>
<comment type="caution">
    <text evidence="4">Lacks conserved residue(s) required for the propagation of feature annotation.</text>
</comment>
<keyword evidence="3" id="KW-0804">Transcription</keyword>
<evidence type="ECO:0000313" key="10">
    <source>
        <dbReference type="Proteomes" id="UP000217005"/>
    </source>
</evidence>
<dbReference type="PROSITE" id="PS50110">
    <property type="entry name" value="RESPONSE_REGULATORY"/>
    <property type="match status" value="1"/>
</dbReference>
<evidence type="ECO:0000256" key="3">
    <source>
        <dbReference type="ARBA" id="ARBA00023163"/>
    </source>
</evidence>
<dbReference type="PANTHER" id="PTHR43214:SF41">
    <property type="entry name" value="NITRATE_NITRITE RESPONSE REGULATOR PROTEIN NARP"/>
    <property type="match status" value="1"/>
</dbReference>
<dbReference type="InterPro" id="IPR039420">
    <property type="entry name" value="WalR-like"/>
</dbReference>
<feature type="domain" description="HTH luxR-type" evidence="5">
    <location>
        <begin position="140"/>
        <end position="205"/>
    </location>
</feature>
<dbReference type="Pfam" id="PF00196">
    <property type="entry name" value="GerE"/>
    <property type="match status" value="1"/>
</dbReference>